<comment type="catalytic activity">
    <reaction evidence="1">
        <text>ATP + protein L-histidine = ADP + protein N-phospho-L-histidine.</text>
        <dbReference type="EC" id="2.7.13.3"/>
    </reaction>
</comment>
<keyword evidence="13 14" id="KW-0472">Membrane</keyword>
<dbReference type="SMART" id="SM00388">
    <property type="entry name" value="HisKA"/>
    <property type="match status" value="1"/>
</dbReference>
<evidence type="ECO:0000256" key="12">
    <source>
        <dbReference type="ARBA" id="ARBA00023012"/>
    </source>
</evidence>
<dbReference type="PROSITE" id="PS50885">
    <property type="entry name" value="HAMP"/>
    <property type="match status" value="1"/>
</dbReference>
<dbReference type="InterPro" id="IPR003661">
    <property type="entry name" value="HisK_dim/P_dom"/>
</dbReference>
<dbReference type="PROSITE" id="PS50109">
    <property type="entry name" value="HIS_KIN"/>
    <property type="match status" value="1"/>
</dbReference>
<dbReference type="Gene3D" id="3.30.565.10">
    <property type="entry name" value="Histidine kinase-like ATPase, C-terminal domain"/>
    <property type="match status" value="1"/>
</dbReference>
<comment type="caution">
    <text evidence="17">The sequence shown here is derived from an EMBL/GenBank/DDBJ whole genome shotgun (WGS) entry which is preliminary data.</text>
</comment>
<name>A0ABT4DVY3_9BACL</name>
<evidence type="ECO:0000256" key="7">
    <source>
        <dbReference type="ARBA" id="ARBA00022692"/>
    </source>
</evidence>
<dbReference type="CDD" id="cd00075">
    <property type="entry name" value="HATPase"/>
    <property type="match status" value="1"/>
</dbReference>
<evidence type="ECO:0000259" key="16">
    <source>
        <dbReference type="PROSITE" id="PS50885"/>
    </source>
</evidence>
<sequence length="370" mass="41820">MNKPWYKSIRWKLLFTFAFSIVLTLGLLMLLFSVASLMYTDLRIPLVRSLLRFAADNIGVMPSLVLAGLALFILVYFLLNRRLIKNVEKITETVQRIADGNLDAQCHIKSDDELGRLADNINMMTQQLKRSIEEERQAERTKNELVTSVSHDLRTPLTSIIGYLGLVEQDRYRDEVELRHYTNIAYEKAQRLNVMINDLFEYTRMNGGMALRTKPLNVAEIAGQLCVHYRYPMEQAGLSIRMNSQADHYWVEADPDKLVRVFDNLLTNAISYSQPGTLVELNLRRSGNRVAITVNSSGEPIPEQDLPYIFDRFYRVEKSRSEETGGSGLGLAISKTIVELHGGTIAAASDIESTRFTIELPCIAPPSGNG</sequence>
<dbReference type="SUPFAM" id="SSF55874">
    <property type="entry name" value="ATPase domain of HSP90 chaperone/DNA topoisomerase II/histidine kinase"/>
    <property type="match status" value="1"/>
</dbReference>
<evidence type="ECO:0000256" key="13">
    <source>
        <dbReference type="ARBA" id="ARBA00023136"/>
    </source>
</evidence>
<dbReference type="Gene3D" id="1.10.287.130">
    <property type="match status" value="1"/>
</dbReference>
<dbReference type="SMART" id="SM00387">
    <property type="entry name" value="HATPase_c"/>
    <property type="match status" value="1"/>
</dbReference>
<evidence type="ECO:0000256" key="10">
    <source>
        <dbReference type="ARBA" id="ARBA00022840"/>
    </source>
</evidence>
<evidence type="ECO:0000256" key="11">
    <source>
        <dbReference type="ARBA" id="ARBA00022989"/>
    </source>
</evidence>
<dbReference type="Gene3D" id="6.10.340.10">
    <property type="match status" value="1"/>
</dbReference>
<keyword evidence="4" id="KW-1003">Cell membrane</keyword>
<dbReference type="CDD" id="cd00082">
    <property type="entry name" value="HisKA"/>
    <property type="match status" value="1"/>
</dbReference>
<keyword evidence="5" id="KW-0597">Phosphoprotein</keyword>
<dbReference type="InterPro" id="IPR004358">
    <property type="entry name" value="Sig_transdc_His_kin-like_C"/>
</dbReference>
<evidence type="ECO:0000256" key="9">
    <source>
        <dbReference type="ARBA" id="ARBA00022777"/>
    </source>
</evidence>
<dbReference type="Pfam" id="PF02518">
    <property type="entry name" value="HATPase_c"/>
    <property type="match status" value="1"/>
</dbReference>
<keyword evidence="18" id="KW-1185">Reference proteome</keyword>
<dbReference type="SUPFAM" id="SSF47384">
    <property type="entry name" value="Homodimeric domain of signal transducing histidine kinase"/>
    <property type="match status" value="1"/>
</dbReference>
<keyword evidence="6" id="KW-0808">Transferase</keyword>
<dbReference type="EMBL" id="JAMDLW010000012">
    <property type="protein sequence ID" value="MCY9520126.1"/>
    <property type="molecule type" value="Genomic_DNA"/>
</dbReference>
<keyword evidence="9 17" id="KW-0418">Kinase</keyword>
<evidence type="ECO:0000313" key="18">
    <source>
        <dbReference type="Proteomes" id="UP001207626"/>
    </source>
</evidence>
<keyword evidence="7 14" id="KW-0812">Transmembrane</keyword>
<dbReference type="Pfam" id="PF00672">
    <property type="entry name" value="HAMP"/>
    <property type="match status" value="1"/>
</dbReference>
<evidence type="ECO:0000256" key="5">
    <source>
        <dbReference type="ARBA" id="ARBA00022553"/>
    </source>
</evidence>
<evidence type="ECO:0000256" key="4">
    <source>
        <dbReference type="ARBA" id="ARBA00022475"/>
    </source>
</evidence>
<keyword evidence="11 14" id="KW-1133">Transmembrane helix</keyword>
<feature type="domain" description="Histidine kinase" evidence="15">
    <location>
        <begin position="148"/>
        <end position="364"/>
    </location>
</feature>
<proteinExistence type="predicted"/>
<evidence type="ECO:0000259" key="15">
    <source>
        <dbReference type="PROSITE" id="PS50109"/>
    </source>
</evidence>
<gene>
    <name evidence="17" type="ORF">M5X09_10615</name>
</gene>
<dbReference type="PANTHER" id="PTHR45528:SF1">
    <property type="entry name" value="SENSOR HISTIDINE KINASE CPXA"/>
    <property type="match status" value="1"/>
</dbReference>
<dbReference type="InterPro" id="IPR003594">
    <property type="entry name" value="HATPase_dom"/>
</dbReference>
<dbReference type="PRINTS" id="PR00344">
    <property type="entry name" value="BCTRLSENSOR"/>
</dbReference>
<feature type="domain" description="HAMP" evidence="16">
    <location>
        <begin position="81"/>
        <end position="133"/>
    </location>
</feature>
<organism evidence="17 18">
    <name type="scientific">Paenibacillus apiarius</name>
    <dbReference type="NCBI Taxonomy" id="46240"/>
    <lineage>
        <taxon>Bacteria</taxon>
        <taxon>Bacillati</taxon>
        <taxon>Bacillota</taxon>
        <taxon>Bacilli</taxon>
        <taxon>Bacillales</taxon>
        <taxon>Paenibacillaceae</taxon>
        <taxon>Paenibacillus</taxon>
    </lineage>
</organism>
<dbReference type="GO" id="GO:0016301">
    <property type="term" value="F:kinase activity"/>
    <property type="evidence" value="ECO:0007669"/>
    <property type="project" value="UniProtKB-KW"/>
</dbReference>
<dbReference type="InterPro" id="IPR003660">
    <property type="entry name" value="HAMP_dom"/>
</dbReference>
<dbReference type="SUPFAM" id="SSF158472">
    <property type="entry name" value="HAMP domain-like"/>
    <property type="match status" value="1"/>
</dbReference>
<dbReference type="SMART" id="SM00304">
    <property type="entry name" value="HAMP"/>
    <property type="match status" value="1"/>
</dbReference>
<keyword evidence="8" id="KW-0547">Nucleotide-binding</keyword>
<dbReference type="RefSeq" id="WP_087432283.1">
    <property type="nucleotide sequence ID" value="NZ_JAMDLV010000018.1"/>
</dbReference>
<feature type="transmembrane region" description="Helical" evidence="14">
    <location>
        <begin position="59"/>
        <end position="79"/>
    </location>
</feature>
<keyword evidence="12" id="KW-0902">Two-component regulatory system</keyword>
<dbReference type="EC" id="2.7.13.3" evidence="3"/>
<dbReference type="Pfam" id="PF00512">
    <property type="entry name" value="HisKA"/>
    <property type="match status" value="1"/>
</dbReference>
<dbReference type="Proteomes" id="UP001207626">
    <property type="component" value="Unassembled WGS sequence"/>
</dbReference>
<evidence type="ECO:0000256" key="6">
    <source>
        <dbReference type="ARBA" id="ARBA00022679"/>
    </source>
</evidence>
<comment type="subcellular location">
    <subcellularLocation>
        <location evidence="2">Cell membrane</location>
        <topology evidence="2">Multi-pass membrane protein</topology>
    </subcellularLocation>
</comment>
<dbReference type="CDD" id="cd06225">
    <property type="entry name" value="HAMP"/>
    <property type="match status" value="1"/>
</dbReference>
<dbReference type="InterPro" id="IPR050398">
    <property type="entry name" value="HssS/ArlS-like"/>
</dbReference>
<accession>A0ABT4DVY3</accession>
<evidence type="ECO:0000256" key="1">
    <source>
        <dbReference type="ARBA" id="ARBA00000085"/>
    </source>
</evidence>
<dbReference type="InterPro" id="IPR036097">
    <property type="entry name" value="HisK_dim/P_sf"/>
</dbReference>
<dbReference type="PANTHER" id="PTHR45528">
    <property type="entry name" value="SENSOR HISTIDINE KINASE CPXA"/>
    <property type="match status" value="1"/>
</dbReference>
<dbReference type="InterPro" id="IPR036890">
    <property type="entry name" value="HATPase_C_sf"/>
</dbReference>
<evidence type="ECO:0000256" key="8">
    <source>
        <dbReference type="ARBA" id="ARBA00022741"/>
    </source>
</evidence>
<evidence type="ECO:0000256" key="2">
    <source>
        <dbReference type="ARBA" id="ARBA00004651"/>
    </source>
</evidence>
<evidence type="ECO:0000256" key="3">
    <source>
        <dbReference type="ARBA" id="ARBA00012438"/>
    </source>
</evidence>
<evidence type="ECO:0000256" key="14">
    <source>
        <dbReference type="SAM" id="Phobius"/>
    </source>
</evidence>
<reference evidence="17 18" key="1">
    <citation type="submission" date="2022-05" db="EMBL/GenBank/DDBJ databases">
        <title>Genome Sequencing of Bee-Associated Microbes.</title>
        <authorList>
            <person name="Dunlap C."/>
        </authorList>
    </citation>
    <scope>NUCLEOTIDE SEQUENCE [LARGE SCALE GENOMIC DNA]</scope>
    <source>
        <strain evidence="17 18">NRRL NRS-1438</strain>
    </source>
</reference>
<feature type="transmembrane region" description="Helical" evidence="14">
    <location>
        <begin position="12"/>
        <end position="39"/>
    </location>
</feature>
<evidence type="ECO:0000313" key="17">
    <source>
        <dbReference type="EMBL" id="MCY9520126.1"/>
    </source>
</evidence>
<protein>
    <recommendedName>
        <fullName evidence="3">histidine kinase</fullName>
        <ecNumber evidence="3">2.7.13.3</ecNumber>
    </recommendedName>
</protein>
<keyword evidence="10" id="KW-0067">ATP-binding</keyword>
<dbReference type="InterPro" id="IPR005467">
    <property type="entry name" value="His_kinase_dom"/>
</dbReference>